<accession>A0A3N9PZZ5</accession>
<evidence type="ECO:0000313" key="2">
    <source>
        <dbReference type="Proteomes" id="UP000282529"/>
    </source>
</evidence>
<dbReference type="EMBL" id="RQPI01000004">
    <property type="protein sequence ID" value="RQW11982.1"/>
    <property type="molecule type" value="Genomic_DNA"/>
</dbReference>
<name>A0A3N9PZZ5_9BACL</name>
<proteinExistence type="predicted"/>
<dbReference type="RefSeq" id="WP_124695390.1">
    <property type="nucleotide sequence ID" value="NZ_JBHUFE010000026.1"/>
</dbReference>
<keyword evidence="2" id="KW-1185">Reference proteome</keyword>
<gene>
    <name evidence="1" type="ORF">EH198_09985</name>
</gene>
<evidence type="ECO:0000313" key="1">
    <source>
        <dbReference type="EMBL" id="RQW11982.1"/>
    </source>
</evidence>
<protein>
    <submittedName>
        <fullName evidence="1">Uncharacterized protein</fullName>
    </submittedName>
</protein>
<organism evidence="1 2">
    <name type="scientific">Paenibacillus rhizophilus</name>
    <dbReference type="NCBI Taxonomy" id="1850366"/>
    <lineage>
        <taxon>Bacteria</taxon>
        <taxon>Bacillati</taxon>
        <taxon>Bacillota</taxon>
        <taxon>Bacilli</taxon>
        <taxon>Bacillales</taxon>
        <taxon>Paenibacillaceae</taxon>
        <taxon>Paenibacillus</taxon>
    </lineage>
</organism>
<reference evidence="1 2" key="1">
    <citation type="submission" date="2018-11" db="EMBL/GenBank/DDBJ databases">
        <title>Genome sequence of strain 7197.</title>
        <authorList>
            <person name="Gao J."/>
            <person name="Sun J."/>
        </authorList>
    </citation>
    <scope>NUCLEOTIDE SEQUENCE [LARGE SCALE GENOMIC DNA]</scope>
    <source>
        <strain evidence="1 2">7197</strain>
    </source>
</reference>
<dbReference type="Proteomes" id="UP000282529">
    <property type="component" value="Unassembled WGS sequence"/>
</dbReference>
<dbReference type="AlphaFoldDB" id="A0A3N9PZZ5"/>
<sequence length="102" mass="11135">MKHVDLHIEQGVGVGQGYFIEEVPPGINALVQLKNESKEAVLQLIITRYNAPSLTFDVAPHTDFAVETGNIQTVGIFVPNNGDQRGKGRLIIIPNFANINLV</sequence>
<dbReference type="OrthoDB" id="2622754at2"/>
<comment type="caution">
    <text evidence="1">The sequence shown here is derived from an EMBL/GenBank/DDBJ whole genome shotgun (WGS) entry which is preliminary data.</text>
</comment>